<dbReference type="AlphaFoldDB" id="A0A915JLM4"/>
<reference evidence="2" key="1">
    <citation type="submission" date="2022-11" db="UniProtKB">
        <authorList>
            <consortium name="WormBaseParasite"/>
        </authorList>
    </citation>
    <scope>IDENTIFICATION</scope>
</reference>
<keyword evidence="1" id="KW-1185">Reference proteome</keyword>
<dbReference type="WBParaSite" id="nRc.2.0.1.t26982-RA">
    <property type="protein sequence ID" value="nRc.2.0.1.t26982-RA"/>
    <property type="gene ID" value="nRc.2.0.1.g26982"/>
</dbReference>
<protein>
    <submittedName>
        <fullName evidence="2">Uncharacterized protein</fullName>
    </submittedName>
</protein>
<proteinExistence type="predicted"/>
<accession>A0A915JLM4</accession>
<evidence type="ECO:0000313" key="2">
    <source>
        <dbReference type="WBParaSite" id="nRc.2.0.1.t26982-RA"/>
    </source>
</evidence>
<evidence type="ECO:0000313" key="1">
    <source>
        <dbReference type="Proteomes" id="UP000887565"/>
    </source>
</evidence>
<name>A0A915JLM4_ROMCU</name>
<organism evidence="1 2">
    <name type="scientific">Romanomermis culicivorax</name>
    <name type="common">Nematode worm</name>
    <dbReference type="NCBI Taxonomy" id="13658"/>
    <lineage>
        <taxon>Eukaryota</taxon>
        <taxon>Metazoa</taxon>
        <taxon>Ecdysozoa</taxon>
        <taxon>Nematoda</taxon>
        <taxon>Enoplea</taxon>
        <taxon>Dorylaimia</taxon>
        <taxon>Mermithida</taxon>
        <taxon>Mermithoidea</taxon>
        <taxon>Mermithidae</taxon>
        <taxon>Romanomermis</taxon>
    </lineage>
</organism>
<dbReference type="Proteomes" id="UP000887565">
    <property type="component" value="Unplaced"/>
</dbReference>
<sequence>MNFGTEAEKKIKESIREDCDKTFIANEYNHQENVEKIGTAEEELEKGREACNKDFIEIKANPSIITMQKIYHDYKPEVVSKKYAKLFKNYNRFCKEVYGSTEPAPEEKHLQSIKDSIKMISL</sequence>